<dbReference type="PRINTS" id="PR01217">
    <property type="entry name" value="PRICHEXTENSN"/>
</dbReference>
<feature type="compositionally biased region" description="Low complexity" evidence="1">
    <location>
        <begin position="37"/>
        <end position="46"/>
    </location>
</feature>
<dbReference type="AlphaFoldDB" id="A0A2H3DNB3"/>
<feature type="region of interest" description="Disordered" evidence="1">
    <location>
        <begin position="1"/>
        <end position="57"/>
    </location>
</feature>
<proteinExistence type="predicted"/>
<dbReference type="EMBL" id="KZ293667">
    <property type="protein sequence ID" value="PBK89743.1"/>
    <property type="molecule type" value="Genomic_DNA"/>
</dbReference>
<accession>A0A2H3DNB3</accession>
<dbReference type="InParanoid" id="A0A2H3DNB3"/>
<evidence type="ECO:0000313" key="2">
    <source>
        <dbReference type="EMBL" id="PBK89743.1"/>
    </source>
</evidence>
<gene>
    <name evidence="2" type="ORF">ARMGADRAFT_1083199</name>
</gene>
<name>A0A2H3DNB3_ARMGA</name>
<keyword evidence="3" id="KW-1185">Reference proteome</keyword>
<sequence length="259" mass="28725">MSSASSSTSPIAPLTAPDIPEPLATALPPAPKPVPTALPTAPDPVHTAPPPAPPRYPPPPIPPCCNINPFNPFNPFNNPPISPPIPLPIQPPPHIPPPIVPPPPIAPKPPLNQPQPYYHHNFAQPHFPNTPFNPQQQFYNNNHQPQFFNNNHLYLPHPYLPIHTNNSDSNIPTTTHIQELKSQADWAAWYQGIENVLTARGLLNHICEPPTANIPWTILNVPSYPPTLPPGYTHMHILEWQTWYRCNAIAFSIITLRLS</sequence>
<dbReference type="Proteomes" id="UP000217790">
    <property type="component" value="Unassembled WGS sequence"/>
</dbReference>
<evidence type="ECO:0000256" key="1">
    <source>
        <dbReference type="SAM" id="MobiDB-lite"/>
    </source>
</evidence>
<feature type="compositionally biased region" description="Low complexity" evidence="1">
    <location>
        <begin position="1"/>
        <end position="27"/>
    </location>
</feature>
<evidence type="ECO:0000313" key="3">
    <source>
        <dbReference type="Proteomes" id="UP000217790"/>
    </source>
</evidence>
<reference evidence="3" key="1">
    <citation type="journal article" date="2017" name="Nat. Ecol. Evol.">
        <title>Genome expansion and lineage-specific genetic innovations in the forest pathogenic fungi Armillaria.</title>
        <authorList>
            <person name="Sipos G."/>
            <person name="Prasanna A.N."/>
            <person name="Walter M.C."/>
            <person name="O'Connor E."/>
            <person name="Balint B."/>
            <person name="Krizsan K."/>
            <person name="Kiss B."/>
            <person name="Hess J."/>
            <person name="Varga T."/>
            <person name="Slot J."/>
            <person name="Riley R."/>
            <person name="Boka B."/>
            <person name="Rigling D."/>
            <person name="Barry K."/>
            <person name="Lee J."/>
            <person name="Mihaltcheva S."/>
            <person name="LaButti K."/>
            <person name="Lipzen A."/>
            <person name="Waldron R."/>
            <person name="Moloney N.M."/>
            <person name="Sperisen C."/>
            <person name="Kredics L."/>
            <person name="Vagvoelgyi C."/>
            <person name="Patrignani A."/>
            <person name="Fitzpatrick D."/>
            <person name="Nagy I."/>
            <person name="Doyle S."/>
            <person name="Anderson J.B."/>
            <person name="Grigoriev I.V."/>
            <person name="Gueldener U."/>
            <person name="Muensterkoetter M."/>
            <person name="Nagy L.G."/>
        </authorList>
    </citation>
    <scope>NUCLEOTIDE SEQUENCE [LARGE SCALE GENOMIC DNA]</scope>
    <source>
        <strain evidence="3">Ar21-2</strain>
    </source>
</reference>
<feature type="compositionally biased region" description="Pro residues" evidence="1">
    <location>
        <begin position="47"/>
        <end position="57"/>
    </location>
</feature>
<dbReference type="OrthoDB" id="10513974at2759"/>
<protein>
    <submittedName>
        <fullName evidence="2">Uncharacterized protein</fullName>
    </submittedName>
</protein>
<dbReference type="STRING" id="47427.A0A2H3DNB3"/>
<organism evidence="2 3">
    <name type="scientific">Armillaria gallica</name>
    <name type="common">Bulbous honey fungus</name>
    <name type="synonym">Armillaria bulbosa</name>
    <dbReference type="NCBI Taxonomy" id="47427"/>
    <lineage>
        <taxon>Eukaryota</taxon>
        <taxon>Fungi</taxon>
        <taxon>Dikarya</taxon>
        <taxon>Basidiomycota</taxon>
        <taxon>Agaricomycotina</taxon>
        <taxon>Agaricomycetes</taxon>
        <taxon>Agaricomycetidae</taxon>
        <taxon>Agaricales</taxon>
        <taxon>Marasmiineae</taxon>
        <taxon>Physalacriaceae</taxon>
        <taxon>Armillaria</taxon>
    </lineage>
</organism>